<evidence type="ECO:0000313" key="1">
    <source>
        <dbReference type="EMBL" id="RVU15554.1"/>
    </source>
</evidence>
<gene>
    <name evidence="1" type="ORF">EOT10_38900</name>
</gene>
<dbReference type="AlphaFoldDB" id="A0A3S3U4R8"/>
<evidence type="ECO:0000313" key="2">
    <source>
        <dbReference type="Proteomes" id="UP000283128"/>
    </source>
</evidence>
<keyword evidence="2" id="KW-1185">Reference proteome</keyword>
<dbReference type="EMBL" id="RZYA01000032">
    <property type="protein sequence ID" value="RVU15554.1"/>
    <property type="molecule type" value="Genomic_DNA"/>
</dbReference>
<name>A0A3S3U4R8_9ACTN</name>
<accession>A0A3S3U4R8</accession>
<sequence length="113" mass="11926">MTTVLRGTALPTPTASEVIEAALSAPRDYPGPDRLRYLYAAARQMIQVRLPVVAAQVEDAPSGPERASRERAMDEAEAILCDGLSPSCLAASLTVSALGRALLGLEQFTGADR</sequence>
<proteinExistence type="predicted"/>
<comment type="caution">
    <text evidence="1">The sequence shown here is derived from an EMBL/GenBank/DDBJ whole genome shotgun (WGS) entry which is preliminary data.</text>
</comment>
<reference evidence="1 2" key="1">
    <citation type="submission" date="2019-01" db="EMBL/GenBank/DDBJ databases">
        <title>Genome sequences of Streptomyces and Rhizobium isolates collected from root and soil.</title>
        <authorList>
            <person name="Chhettri S."/>
            <person name="Sevigny J.L."/>
            <person name="Sen A."/>
            <person name="Ennis N."/>
            <person name="Tisa L."/>
        </authorList>
    </citation>
    <scope>NUCLEOTIDE SEQUENCE [LARGE SCALE GENOMIC DNA]</scope>
    <source>
        <strain evidence="1 2">San01</strain>
    </source>
</reference>
<protein>
    <submittedName>
        <fullName evidence="1">Uncharacterized protein</fullName>
    </submittedName>
</protein>
<dbReference type="Proteomes" id="UP000283128">
    <property type="component" value="Unassembled WGS sequence"/>
</dbReference>
<organism evidence="1 2">
    <name type="scientific">Streptomyces antnestii</name>
    <dbReference type="NCBI Taxonomy" id="2494256"/>
    <lineage>
        <taxon>Bacteria</taxon>
        <taxon>Bacillati</taxon>
        <taxon>Actinomycetota</taxon>
        <taxon>Actinomycetes</taxon>
        <taxon>Kitasatosporales</taxon>
        <taxon>Streptomycetaceae</taxon>
        <taxon>Streptomyces</taxon>
    </lineage>
</organism>
<dbReference type="RefSeq" id="WP_146003146.1">
    <property type="nucleotide sequence ID" value="NZ_RZYA01000032.1"/>
</dbReference>